<dbReference type="SMART" id="SM00530">
    <property type="entry name" value="HTH_XRE"/>
    <property type="match status" value="1"/>
</dbReference>
<organism evidence="2 3">
    <name type="scientific">Yinghuangia soli</name>
    <dbReference type="NCBI Taxonomy" id="2908204"/>
    <lineage>
        <taxon>Bacteria</taxon>
        <taxon>Bacillati</taxon>
        <taxon>Actinomycetota</taxon>
        <taxon>Actinomycetes</taxon>
        <taxon>Kitasatosporales</taxon>
        <taxon>Streptomycetaceae</taxon>
        <taxon>Yinghuangia</taxon>
    </lineage>
</organism>
<evidence type="ECO:0000313" key="3">
    <source>
        <dbReference type="Proteomes" id="UP001165378"/>
    </source>
</evidence>
<dbReference type="PROSITE" id="PS50943">
    <property type="entry name" value="HTH_CROC1"/>
    <property type="match status" value="1"/>
</dbReference>
<dbReference type="RefSeq" id="WP_235056678.1">
    <property type="nucleotide sequence ID" value="NZ_JAKFHA010000028.1"/>
</dbReference>
<gene>
    <name evidence="2" type="ORF">LZ495_32760</name>
</gene>
<feature type="domain" description="HTH cro/C1-type" evidence="1">
    <location>
        <begin position="8"/>
        <end position="50"/>
    </location>
</feature>
<dbReference type="Pfam" id="PF13560">
    <property type="entry name" value="HTH_31"/>
    <property type="match status" value="1"/>
</dbReference>
<dbReference type="InterPro" id="IPR010982">
    <property type="entry name" value="Lambda_DNA-bd_dom_sf"/>
</dbReference>
<keyword evidence="3" id="KW-1185">Reference proteome</keyword>
<reference evidence="2" key="1">
    <citation type="submission" date="2022-01" db="EMBL/GenBank/DDBJ databases">
        <title>Genome-Based Taxonomic Classification of the Phylum Actinobacteria.</title>
        <authorList>
            <person name="Gao Y."/>
        </authorList>
    </citation>
    <scope>NUCLEOTIDE SEQUENCE</scope>
    <source>
        <strain evidence="2">KLBMP 8922</strain>
    </source>
</reference>
<dbReference type="Pfam" id="PF19054">
    <property type="entry name" value="DUF5753"/>
    <property type="match status" value="1"/>
</dbReference>
<dbReference type="Gene3D" id="1.10.260.40">
    <property type="entry name" value="lambda repressor-like DNA-binding domains"/>
    <property type="match status" value="1"/>
</dbReference>
<evidence type="ECO:0000259" key="1">
    <source>
        <dbReference type="PROSITE" id="PS50943"/>
    </source>
</evidence>
<dbReference type="InterPro" id="IPR043917">
    <property type="entry name" value="DUF5753"/>
</dbReference>
<name>A0AA41U3M0_9ACTN</name>
<protein>
    <submittedName>
        <fullName evidence="2">Helix-turn-helix transcriptional regulator</fullName>
    </submittedName>
</protein>
<dbReference type="AlphaFoldDB" id="A0AA41U3M0"/>
<dbReference type="GO" id="GO:0003677">
    <property type="term" value="F:DNA binding"/>
    <property type="evidence" value="ECO:0007669"/>
    <property type="project" value="InterPro"/>
</dbReference>
<proteinExistence type="predicted"/>
<dbReference type="EMBL" id="JAKFHA010000028">
    <property type="protein sequence ID" value="MCF2531961.1"/>
    <property type="molecule type" value="Genomic_DNA"/>
</dbReference>
<dbReference type="Proteomes" id="UP001165378">
    <property type="component" value="Unassembled WGS sequence"/>
</dbReference>
<dbReference type="InterPro" id="IPR001387">
    <property type="entry name" value="Cro/C1-type_HTH"/>
</dbReference>
<evidence type="ECO:0000313" key="2">
    <source>
        <dbReference type="EMBL" id="MCF2531961.1"/>
    </source>
</evidence>
<accession>A0AA41U3M0</accession>
<dbReference type="SUPFAM" id="SSF47413">
    <property type="entry name" value="lambda repressor-like DNA-binding domains"/>
    <property type="match status" value="1"/>
</dbReference>
<dbReference type="CDD" id="cd00093">
    <property type="entry name" value="HTH_XRE"/>
    <property type="match status" value="1"/>
</dbReference>
<comment type="caution">
    <text evidence="2">The sequence shown here is derived from an EMBL/GenBank/DDBJ whole genome shotgun (WGS) entry which is preliminary data.</text>
</comment>
<sequence>MGFLGREIQIRREAAGLTQQELGRQTLTSRQLLAAIEAGTRIPKQSFIERAEIVLRAGGTLRRLYDDMMDGLYGPWFGHFVKLEKTAKEIRVFSAQLVPGLLQTEEYARALYETHEPPRSAKEIEEQVAARMARQQILVRADPPPPRAWFILDEAVLRRWPNAPDVARPQLRKLLEVGKLPHVTILVVPFAQGTHAGRDGSQIVLSFEDSEDIGYVEPVGGGLVVTDFLRVAEMRARHDVLLSEALSADQSAKLIREIEESL</sequence>